<reference evidence="9" key="1">
    <citation type="journal article" date="2014" name="Int. J. Syst. Evol. Microbiol.">
        <title>Complete genome sequence of Corynebacterium casei LMG S-19264T (=DSM 44701T), isolated from a smear-ripened cheese.</title>
        <authorList>
            <consortium name="US DOE Joint Genome Institute (JGI-PGF)"/>
            <person name="Walter F."/>
            <person name="Albersmeier A."/>
            <person name="Kalinowski J."/>
            <person name="Ruckert C."/>
        </authorList>
    </citation>
    <scope>NUCLEOTIDE SEQUENCE</scope>
    <source>
        <strain evidence="9">CGMCC 1.15178</strain>
    </source>
</reference>
<protein>
    <submittedName>
        <fullName evidence="9">MFS transporter</fullName>
    </submittedName>
</protein>
<feature type="transmembrane region" description="Helical" evidence="7">
    <location>
        <begin position="448"/>
        <end position="470"/>
    </location>
</feature>
<feature type="transmembrane region" description="Helical" evidence="7">
    <location>
        <begin position="106"/>
        <end position="127"/>
    </location>
</feature>
<evidence type="ECO:0000256" key="4">
    <source>
        <dbReference type="ARBA" id="ARBA00022692"/>
    </source>
</evidence>
<dbReference type="Proteomes" id="UP000612456">
    <property type="component" value="Unassembled WGS sequence"/>
</dbReference>
<dbReference type="RefSeq" id="WP_188991257.1">
    <property type="nucleotide sequence ID" value="NZ_BMHP01000001.1"/>
</dbReference>
<feature type="transmembrane region" description="Helical" evidence="7">
    <location>
        <begin position="139"/>
        <end position="162"/>
    </location>
</feature>
<feature type="transmembrane region" description="Helical" evidence="7">
    <location>
        <begin position="340"/>
        <end position="359"/>
    </location>
</feature>
<dbReference type="Pfam" id="PF07690">
    <property type="entry name" value="MFS_1"/>
    <property type="match status" value="1"/>
</dbReference>
<feature type="transmembrane region" description="Helical" evidence="7">
    <location>
        <begin position="371"/>
        <end position="393"/>
    </location>
</feature>
<dbReference type="EMBL" id="BMHP01000001">
    <property type="protein sequence ID" value="GGD61315.1"/>
    <property type="molecule type" value="Genomic_DNA"/>
</dbReference>
<dbReference type="NCBIfam" id="TIGR00711">
    <property type="entry name" value="efflux_EmrB"/>
    <property type="match status" value="1"/>
</dbReference>
<keyword evidence="6 7" id="KW-0472">Membrane</keyword>
<dbReference type="PROSITE" id="PS50850">
    <property type="entry name" value="MFS"/>
    <property type="match status" value="1"/>
</dbReference>
<sequence length="479" mass="49997">MLNTESGSSRSPFIALIVVLVAVFMELLDATILSVAAPSISASLGTSESELQWTIAGYTLALGAGLIIGGRVGDQFGRRRAFLLGLAGFTIASLLCALASNPMFLISARIAQGLMASLMIPQVFGIIRSSFTSSQRAKAYGAYGGVLGLASVAGPLLGGLLVNANLFDLGWRTIFGINVPIGIIGLLLGIRFLPESREHGSTRLDLIGALLAALATVLVLLPLVQGREWGWPWWSFALLALSIPTTALFIVRENRLAARGGQPILDPALFRIRAFTSGLSASLLFFGCIGSYFFLLSLYLQIGTERNALETGMIILPYAIGSLITSGIGVQFANRAGRALLVSGSLLLALSQLLLLFIVRNGADPSYWALALPMIIGGLGIGLTAPILVNVILAGVPVKDAGAAGAVLTTVGQIGNTTGVAILGVAYFTKLNASFADGANQLIAYGDALTSILPWQIACYVIAAGLMFMLPSKATNAEI</sequence>
<evidence type="ECO:0000313" key="9">
    <source>
        <dbReference type="EMBL" id="GGD61315.1"/>
    </source>
</evidence>
<dbReference type="Gene3D" id="1.20.1720.10">
    <property type="entry name" value="Multidrug resistance protein D"/>
    <property type="match status" value="1"/>
</dbReference>
<dbReference type="InterPro" id="IPR020846">
    <property type="entry name" value="MFS_dom"/>
</dbReference>
<gene>
    <name evidence="9" type="ORF">GCM10010911_18950</name>
</gene>
<feature type="transmembrane region" description="Helical" evidence="7">
    <location>
        <begin position="81"/>
        <end position="100"/>
    </location>
</feature>
<organism evidence="9 10">
    <name type="scientific">Paenibacillus nasutitermitis</name>
    <dbReference type="NCBI Taxonomy" id="1652958"/>
    <lineage>
        <taxon>Bacteria</taxon>
        <taxon>Bacillati</taxon>
        <taxon>Bacillota</taxon>
        <taxon>Bacilli</taxon>
        <taxon>Bacillales</taxon>
        <taxon>Paenibacillaceae</taxon>
        <taxon>Paenibacillus</taxon>
    </lineage>
</organism>
<feature type="transmembrane region" description="Helical" evidence="7">
    <location>
        <begin position="272"/>
        <end position="295"/>
    </location>
</feature>
<feature type="transmembrane region" description="Helical" evidence="7">
    <location>
        <begin position="174"/>
        <end position="194"/>
    </location>
</feature>
<evidence type="ECO:0000313" key="10">
    <source>
        <dbReference type="Proteomes" id="UP000612456"/>
    </source>
</evidence>
<evidence type="ECO:0000256" key="7">
    <source>
        <dbReference type="SAM" id="Phobius"/>
    </source>
</evidence>
<proteinExistence type="predicted"/>
<comment type="caution">
    <text evidence="9">The sequence shown here is derived from an EMBL/GenBank/DDBJ whole genome shotgun (WGS) entry which is preliminary data.</text>
</comment>
<accession>A0A916YU41</accession>
<dbReference type="InterPro" id="IPR036259">
    <property type="entry name" value="MFS_trans_sf"/>
</dbReference>
<evidence type="ECO:0000256" key="2">
    <source>
        <dbReference type="ARBA" id="ARBA00022448"/>
    </source>
</evidence>
<keyword evidence="2" id="KW-0813">Transport</keyword>
<evidence type="ECO:0000259" key="8">
    <source>
        <dbReference type="PROSITE" id="PS50850"/>
    </source>
</evidence>
<dbReference type="GO" id="GO:0005886">
    <property type="term" value="C:plasma membrane"/>
    <property type="evidence" value="ECO:0007669"/>
    <property type="project" value="UniProtKB-SubCell"/>
</dbReference>
<evidence type="ECO:0000256" key="5">
    <source>
        <dbReference type="ARBA" id="ARBA00022989"/>
    </source>
</evidence>
<reference evidence="9" key="2">
    <citation type="submission" date="2020-09" db="EMBL/GenBank/DDBJ databases">
        <authorList>
            <person name="Sun Q."/>
            <person name="Zhou Y."/>
        </authorList>
    </citation>
    <scope>NUCLEOTIDE SEQUENCE</scope>
    <source>
        <strain evidence="9">CGMCC 1.15178</strain>
    </source>
</reference>
<dbReference type="InterPro" id="IPR004638">
    <property type="entry name" value="EmrB-like"/>
</dbReference>
<evidence type="ECO:0000256" key="3">
    <source>
        <dbReference type="ARBA" id="ARBA00022475"/>
    </source>
</evidence>
<dbReference type="GO" id="GO:0022857">
    <property type="term" value="F:transmembrane transporter activity"/>
    <property type="evidence" value="ECO:0007669"/>
    <property type="project" value="InterPro"/>
</dbReference>
<name>A0A916YU41_9BACL</name>
<evidence type="ECO:0000256" key="6">
    <source>
        <dbReference type="ARBA" id="ARBA00023136"/>
    </source>
</evidence>
<feature type="transmembrane region" description="Helical" evidence="7">
    <location>
        <begin position="405"/>
        <end position="428"/>
    </location>
</feature>
<feature type="domain" description="Major facilitator superfamily (MFS) profile" evidence="8">
    <location>
        <begin position="15"/>
        <end position="475"/>
    </location>
</feature>
<feature type="transmembrane region" description="Helical" evidence="7">
    <location>
        <begin position="12"/>
        <end position="39"/>
    </location>
</feature>
<keyword evidence="3" id="KW-1003">Cell membrane</keyword>
<keyword evidence="10" id="KW-1185">Reference proteome</keyword>
<dbReference type="CDD" id="cd17321">
    <property type="entry name" value="MFS_MMR_MDR_like"/>
    <property type="match status" value="1"/>
</dbReference>
<feature type="transmembrane region" description="Helical" evidence="7">
    <location>
        <begin position="315"/>
        <end position="333"/>
    </location>
</feature>
<keyword evidence="5 7" id="KW-1133">Transmembrane helix</keyword>
<dbReference type="PANTHER" id="PTHR42718">
    <property type="entry name" value="MAJOR FACILITATOR SUPERFAMILY MULTIDRUG TRANSPORTER MFSC"/>
    <property type="match status" value="1"/>
</dbReference>
<keyword evidence="4 7" id="KW-0812">Transmembrane</keyword>
<dbReference type="InterPro" id="IPR011701">
    <property type="entry name" value="MFS"/>
</dbReference>
<feature type="transmembrane region" description="Helical" evidence="7">
    <location>
        <begin position="51"/>
        <end position="69"/>
    </location>
</feature>
<dbReference type="AlphaFoldDB" id="A0A916YU41"/>
<evidence type="ECO:0000256" key="1">
    <source>
        <dbReference type="ARBA" id="ARBA00004651"/>
    </source>
</evidence>
<feature type="transmembrane region" description="Helical" evidence="7">
    <location>
        <begin position="206"/>
        <end position="225"/>
    </location>
</feature>
<dbReference type="PRINTS" id="PR01036">
    <property type="entry name" value="TCRTETB"/>
</dbReference>
<comment type="subcellular location">
    <subcellularLocation>
        <location evidence="1">Cell membrane</location>
        <topology evidence="1">Multi-pass membrane protein</topology>
    </subcellularLocation>
</comment>
<dbReference type="Gene3D" id="1.20.1250.20">
    <property type="entry name" value="MFS general substrate transporter like domains"/>
    <property type="match status" value="1"/>
</dbReference>
<dbReference type="PANTHER" id="PTHR42718:SF39">
    <property type="entry name" value="ACTINORHODIN TRANSPORTER-RELATED"/>
    <property type="match status" value="1"/>
</dbReference>
<dbReference type="SUPFAM" id="SSF103473">
    <property type="entry name" value="MFS general substrate transporter"/>
    <property type="match status" value="2"/>
</dbReference>
<feature type="transmembrane region" description="Helical" evidence="7">
    <location>
        <begin position="231"/>
        <end position="251"/>
    </location>
</feature>